<evidence type="ECO:0000259" key="2">
    <source>
        <dbReference type="Pfam" id="PF13298"/>
    </source>
</evidence>
<dbReference type="EMBL" id="KV748471">
    <property type="protein sequence ID" value="OCL15234.1"/>
    <property type="molecule type" value="Genomic_DNA"/>
</dbReference>
<evidence type="ECO:0000313" key="4">
    <source>
        <dbReference type="Proteomes" id="UP000250140"/>
    </source>
</evidence>
<dbReference type="OrthoDB" id="2588098at2759"/>
<keyword evidence="4" id="KW-1185">Reference proteome</keyword>
<feature type="compositionally biased region" description="Basic and acidic residues" evidence="1">
    <location>
        <begin position="204"/>
        <end position="214"/>
    </location>
</feature>
<dbReference type="InterPro" id="IPR014144">
    <property type="entry name" value="LigD_PE_domain"/>
</dbReference>
<dbReference type="Pfam" id="PF13298">
    <property type="entry name" value="LigD_N"/>
    <property type="match status" value="1"/>
</dbReference>
<accession>A0A8E2FDU7</accession>
<feature type="region of interest" description="Disordered" evidence="1">
    <location>
        <begin position="194"/>
        <end position="214"/>
    </location>
</feature>
<dbReference type="AlphaFoldDB" id="A0A8E2FDU7"/>
<dbReference type="PANTHER" id="PTHR39465:SF1">
    <property type="entry name" value="DNA LIGASE D 3'-PHOSPHOESTERASE DOMAIN-CONTAINING PROTEIN"/>
    <property type="match status" value="1"/>
</dbReference>
<reference evidence="3 4" key="1">
    <citation type="journal article" date="2016" name="Nat. Commun.">
        <title>Ectomycorrhizal ecology is imprinted in the genome of the dominant symbiotic fungus Cenococcum geophilum.</title>
        <authorList>
            <consortium name="DOE Joint Genome Institute"/>
            <person name="Peter M."/>
            <person name="Kohler A."/>
            <person name="Ohm R.A."/>
            <person name="Kuo A."/>
            <person name="Krutzmann J."/>
            <person name="Morin E."/>
            <person name="Arend M."/>
            <person name="Barry K.W."/>
            <person name="Binder M."/>
            <person name="Choi C."/>
            <person name="Clum A."/>
            <person name="Copeland A."/>
            <person name="Grisel N."/>
            <person name="Haridas S."/>
            <person name="Kipfer T."/>
            <person name="LaButti K."/>
            <person name="Lindquist E."/>
            <person name="Lipzen A."/>
            <person name="Maire R."/>
            <person name="Meier B."/>
            <person name="Mihaltcheva S."/>
            <person name="Molinier V."/>
            <person name="Murat C."/>
            <person name="Poggeler S."/>
            <person name="Quandt C.A."/>
            <person name="Sperisen C."/>
            <person name="Tritt A."/>
            <person name="Tisserant E."/>
            <person name="Crous P.W."/>
            <person name="Henrissat B."/>
            <person name="Nehls U."/>
            <person name="Egli S."/>
            <person name="Spatafora J.W."/>
            <person name="Grigoriev I.V."/>
            <person name="Martin F.M."/>
        </authorList>
    </citation>
    <scope>NUCLEOTIDE SEQUENCE [LARGE SCALE GENOMIC DNA]</scope>
    <source>
        <strain evidence="3 4">CBS 207.34</strain>
    </source>
</reference>
<organism evidence="3 4">
    <name type="scientific">Glonium stellatum</name>
    <dbReference type="NCBI Taxonomy" id="574774"/>
    <lineage>
        <taxon>Eukaryota</taxon>
        <taxon>Fungi</taxon>
        <taxon>Dikarya</taxon>
        <taxon>Ascomycota</taxon>
        <taxon>Pezizomycotina</taxon>
        <taxon>Dothideomycetes</taxon>
        <taxon>Pleosporomycetidae</taxon>
        <taxon>Gloniales</taxon>
        <taxon>Gloniaceae</taxon>
        <taxon>Glonium</taxon>
    </lineage>
</organism>
<feature type="region of interest" description="Disordered" evidence="1">
    <location>
        <begin position="1"/>
        <end position="24"/>
    </location>
</feature>
<evidence type="ECO:0000313" key="3">
    <source>
        <dbReference type="EMBL" id="OCL15234.1"/>
    </source>
</evidence>
<evidence type="ECO:0000256" key="1">
    <source>
        <dbReference type="SAM" id="MobiDB-lite"/>
    </source>
</evidence>
<dbReference type="PANTHER" id="PTHR39465">
    <property type="entry name" value="DNA LIGASE D, 3'-PHOSPHOESTERASE DOMAIN"/>
    <property type="match status" value="1"/>
</dbReference>
<feature type="domain" description="DNA ligase D 3'-phosphoesterase" evidence="2">
    <location>
        <begin position="106"/>
        <end position="242"/>
    </location>
</feature>
<dbReference type="Proteomes" id="UP000250140">
    <property type="component" value="Unassembled WGS sequence"/>
</dbReference>
<sequence>MVKLSSLERGISPPKISKRKKTNAFSPSRTLKVGVKENYLSTTEGPSLAAIEAGQVKIRDHLGYFIEHLKKHSRIELDNTPRLSIDNFSDLYRRNQHSRGRHFVVHQHNHPIAGVHYDLRLQFSQFSSISFALPYGLPGNPNSKRRGRMAIETRVHNLWNHLIESASLATGSLLIWDIGEYSILPRHKNAVETDDELSESEFDASNRHQDGQSENEKLFDAFQHSYIRLRLHGVRLPCSYTITLRLCSANDVPAHAVGAPRKRRRKTSSSPRKPPTPSTSPDSNAHIDPEPNITAISHASESEEPDSEMAVIRATNAYTGATNSIGSVHQRKWFVTLDRQNSGFVQPKHGQEKGRWVRNGEEGFEPFFVLGAEVERSVVTGRSAREVEIDEGVEGFVGRGNWRPVLE</sequence>
<gene>
    <name evidence="3" type="ORF">AOQ84DRAFT_329755</name>
</gene>
<protein>
    <recommendedName>
        <fullName evidence="2">DNA ligase D 3'-phosphoesterase domain-containing protein</fullName>
    </recommendedName>
</protein>
<feature type="region of interest" description="Disordered" evidence="1">
    <location>
        <begin position="257"/>
        <end position="291"/>
    </location>
</feature>
<name>A0A8E2FDU7_9PEZI</name>
<proteinExistence type="predicted"/>